<keyword evidence="1" id="KW-0472">Membrane</keyword>
<evidence type="ECO:0008006" key="4">
    <source>
        <dbReference type="Google" id="ProtNLM"/>
    </source>
</evidence>
<sequence length="365" mass="42346">MGSKKGLEAIQIHHLHGLLLYHLGFSYFFYRYVIAYGGDAIVYWHLNGPLANPNATGWWDYFGVGYPFMYWLNYVPSRFFGWDMLSGFFLYAMLSFLGFRWLFIRLIREFEGEKVFWGIPWPVYFLYLPNLHFWTAGIGKEAVCFFALMLIIRGIDQKKWAGGLLGIFLIFMTRTYLAWLVLISFGISTILFANTKKARLRWGIPCILMAIAAFPALLWYVGMEHFSFDAIQQIIRQQFAMLSGKGVGSSVPMADYSLPMRLFTYWFRPLLVDAHNTTSFLASIENAILLVVFIGLSIKSRKSRWKNLPLFLKFGLIIFLTSSLVYMNILSNLGIMMRMKSLFMLFPLLAGAWMVKEEERTKSKE</sequence>
<feature type="transmembrane region" description="Helical" evidence="1">
    <location>
        <begin position="164"/>
        <end position="190"/>
    </location>
</feature>
<name>A0ABQ1VBE8_9BACT</name>
<accession>A0ABQ1VBE8</accession>
<dbReference type="EMBL" id="BMIU01000033">
    <property type="protein sequence ID" value="GGF50110.1"/>
    <property type="molecule type" value="Genomic_DNA"/>
</dbReference>
<feature type="transmembrane region" description="Helical" evidence="1">
    <location>
        <begin position="279"/>
        <end position="298"/>
    </location>
</feature>
<reference evidence="3" key="1">
    <citation type="journal article" date="2019" name="Int. J. Syst. Evol. Microbiol.">
        <title>The Global Catalogue of Microorganisms (GCM) 10K type strain sequencing project: providing services to taxonomists for standard genome sequencing and annotation.</title>
        <authorList>
            <consortium name="The Broad Institute Genomics Platform"/>
            <consortium name="The Broad Institute Genome Sequencing Center for Infectious Disease"/>
            <person name="Wu L."/>
            <person name="Ma J."/>
        </authorList>
    </citation>
    <scope>NUCLEOTIDE SEQUENCE [LARGE SCALE GENOMIC DNA]</scope>
    <source>
        <strain evidence="3">CGMCC 1.15407</strain>
    </source>
</reference>
<feature type="transmembrane region" description="Helical" evidence="1">
    <location>
        <begin position="310"/>
        <end position="329"/>
    </location>
</feature>
<protein>
    <recommendedName>
        <fullName evidence="4">Glycosyltransferase RgtA/B/C/D-like domain-containing protein</fullName>
    </recommendedName>
</protein>
<evidence type="ECO:0000313" key="2">
    <source>
        <dbReference type="EMBL" id="GGF50110.1"/>
    </source>
</evidence>
<keyword evidence="1" id="KW-1133">Transmembrane helix</keyword>
<feature type="transmembrane region" description="Helical" evidence="1">
    <location>
        <begin position="20"/>
        <end position="46"/>
    </location>
</feature>
<evidence type="ECO:0000313" key="3">
    <source>
        <dbReference type="Proteomes" id="UP000647339"/>
    </source>
</evidence>
<comment type="caution">
    <text evidence="2">The sequence shown here is derived from an EMBL/GenBank/DDBJ whole genome shotgun (WGS) entry which is preliminary data.</text>
</comment>
<proteinExistence type="predicted"/>
<keyword evidence="1" id="KW-0812">Transmembrane</keyword>
<feature type="transmembrane region" description="Helical" evidence="1">
    <location>
        <begin position="131"/>
        <end position="152"/>
    </location>
</feature>
<feature type="transmembrane region" description="Helical" evidence="1">
    <location>
        <begin position="88"/>
        <end position="107"/>
    </location>
</feature>
<dbReference type="Proteomes" id="UP000647339">
    <property type="component" value="Unassembled WGS sequence"/>
</dbReference>
<keyword evidence="3" id="KW-1185">Reference proteome</keyword>
<evidence type="ECO:0000256" key="1">
    <source>
        <dbReference type="SAM" id="Phobius"/>
    </source>
</evidence>
<organism evidence="2 3">
    <name type="scientific">Echinicola rosea</name>
    <dbReference type="NCBI Taxonomy" id="1807691"/>
    <lineage>
        <taxon>Bacteria</taxon>
        <taxon>Pseudomonadati</taxon>
        <taxon>Bacteroidota</taxon>
        <taxon>Cytophagia</taxon>
        <taxon>Cytophagales</taxon>
        <taxon>Cyclobacteriaceae</taxon>
        <taxon>Echinicola</taxon>
    </lineage>
</organism>
<feature type="transmembrane region" description="Helical" evidence="1">
    <location>
        <begin position="202"/>
        <end position="221"/>
    </location>
</feature>
<feature type="transmembrane region" description="Helical" evidence="1">
    <location>
        <begin position="335"/>
        <end position="355"/>
    </location>
</feature>
<gene>
    <name evidence="2" type="ORF">GCM10011339_43330</name>
</gene>